<dbReference type="CDD" id="cd10445">
    <property type="entry name" value="GIY-YIG_bI1_like"/>
    <property type="match status" value="1"/>
</dbReference>
<feature type="coiled-coil region" evidence="1">
    <location>
        <begin position="192"/>
        <end position="219"/>
    </location>
</feature>
<sequence length="297" mass="34284">MTIFSYTFTELRFTFFSLASSKISLVRKYVTFSPINSRFTGVRTYLNLDNPKSVLKDNKGKSGVYRFVNLLNGKTYIGSSTDLSRRLRDYFSSGWLKKELQRNKSVIYRALLKYGYLNFRLDILEYCEKSECINREQYYIDTLSPFYNICTKAGSSLGRLTTDTTRFKLRMARMVLLHKRSNKNLNLDEFIVEYLTMKVDKLELKLVKLQKELKSVFEKSVFKQSDLTRFKKLQATLTAEPVAVLDLNSGITIRYPSARNAALALNASNSTIMNKLKGKNTKPYKGRYVISKAGFSN</sequence>
<evidence type="ECO:0000313" key="3">
    <source>
        <dbReference type="EMBL" id="AMX22117.1"/>
    </source>
</evidence>
<dbReference type="Pfam" id="PF01541">
    <property type="entry name" value="GIY-YIG"/>
    <property type="match status" value="1"/>
</dbReference>
<dbReference type="GO" id="GO:0004519">
    <property type="term" value="F:endonuclease activity"/>
    <property type="evidence" value="ECO:0007669"/>
    <property type="project" value="UniProtKB-KW"/>
</dbReference>
<dbReference type="InterPro" id="IPR006350">
    <property type="entry name" value="Intron_endoG1"/>
</dbReference>
<dbReference type="EMBL" id="KT380883">
    <property type="protein sequence ID" value="AMX22117.1"/>
    <property type="molecule type" value="Genomic_DNA"/>
</dbReference>
<gene>
    <name evidence="3" type="primary">orf297</name>
</gene>
<organism evidence="3">
    <name type="scientific">Chrysoporthe austroafricana</name>
    <dbReference type="NCBI Taxonomy" id="354353"/>
    <lineage>
        <taxon>Eukaryota</taxon>
        <taxon>Fungi</taxon>
        <taxon>Dikarya</taxon>
        <taxon>Ascomycota</taxon>
        <taxon>Pezizomycotina</taxon>
        <taxon>Sordariomycetes</taxon>
        <taxon>Sordariomycetidae</taxon>
        <taxon>Diaporthales</taxon>
        <taxon>Cryphonectriaceae</taxon>
        <taxon>Cryphonectria-Endothia species complex</taxon>
        <taxon>Chrysoporthe</taxon>
    </lineage>
</organism>
<evidence type="ECO:0000259" key="2">
    <source>
        <dbReference type="PROSITE" id="PS50164"/>
    </source>
</evidence>
<dbReference type="AlphaFoldDB" id="A0A191MWT2"/>
<keyword evidence="3" id="KW-0540">Nuclease</keyword>
<dbReference type="SUPFAM" id="SSF82771">
    <property type="entry name" value="GIY-YIG endonuclease"/>
    <property type="match status" value="1"/>
</dbReference>
<accession>A0A191MWT2</accession>
<dbReference type="InterPro" id="IPR035901">
    <property type="entry name" value="GIY-YIG_endonuc_sf"/>
</dbReference>
<name>A0A191MWT2_9PEZI</name>
<reference evidence="3" key="1">
    <citation type="journal article" date="2016" name="PLoS ONE">
        <title>Intron Derived Size Polymorphism in the Mitochondrial Genomes of Closely Related Chrysoporthe Species.</title>
        <authorList>
            <person name="Kanzi A.M."/>
            <person name="Wingfield B.D."/>
            <person name="Steenkamp E.T."/>
            <person name="Naidoo S."/>
            <person name="van der Merwe N.A."/>
        </authorList>
    </citation>
    <scope>NUCLEOTIDE SEQUENCE</scope>
</reference>
<dbReference type="GeneID" id="31078081"/>
<keyword evidence="3" id="KW-0496">Mitochondrion</keyword>
<proteinExistence type="predicted"/>
<dbReference type="InterPro" id="IPR000305">
    <property type="entry name" value="GIY-YIG_endonuc"/>
</dbReference>
<keyword evidence="3" id="KW-0255">Endonuclease</keyword>
<keyword evidence="1" id="KW-0175">Coiled coil</keyword>
<dbReference type="NCBIfam" id="TIGR01453">
    <property type="entry name" value="grpIintron_endo"/>
    <property type="match status" value="1"/>
</dbReference>
<dbReference type="RefSeq" id="YP_009262042.1">
    <property type="nucleotide sequence ID" value="NC_030522.1"/>
</dbReference>
<evidence type="ECO:0000256" key="1">
    <source>
        <dbReference type="SAM" id="Coils"/>
    </source>
</evidence>
<dbReference type="SMART" id="SM00465">
    <property type="entry name" value="GIYc"/>
    <property type="match status" value="1"/>
</dbReference>
<keyword evidence="3" id="KW-0378">Hydrolase</keyword>
<dbReference type="Gene3D" id="3.40.1440.10">
    <property type="entry name" value="GIY-YIG endonuclease"/>
    <property type="match status" value="1"/>
</dbReference>
<protein>
    <submittedName>
        <fullName evidence="3">GIY-YIG endonuclease</fullName>
    </submittedName>
</protein>
<geneLocation type="mitochondrion" evidence="3"/>
<dbReference type="PROSITE" id="PS50164">
    <property type="entry name" value="GIY_YIG"/>
    <property type="match status" value="1"/>
</dbReference>
<feature type="domain" description="GIY-YIG" evidence="2">
    <location>
        <begin position="60"/>
        <end position="149"/>
    </location>
</feature>